<evidence type="ECO:0000313" key="2">
    <source>
        <dbReference type="Proteomes" id="UP000286806"/>
    </source>
</evidence>
<organism evidence="1 2">
    <name type="scientific">Sulfuriferula multivorans</name>
    <dbReference type="NCBI Taxonomy" id="1559896"/>
    <lineage>
        <taxon>Bacteria</taxon>
        <taxon>Pseudomonadati</taxon>
        <taxon>Pseudomonadota</taxon>
        <taxon>Betaproteobacteria</taxon>
        <taxon>Nitrosomonadales</taxon>
        <taxon>Sulfuricellaceae</taxon>
        <taxon>Sulfuriferula</taxon>
    </lineage>
</organism>
<comment type="caution">
    <text evidence="1">The sequence shown here is derived from an EMBL/GenBank/DDBJ whole genome shotgun (WGS) entry which is preliminary data.</text>
</comment>
<reference evidence="1 2" key="1">
    <citation type="journal article" date="2019" name="Front. Microbiol.">
        <title>Genomes of Neutrophilic Sulfur-Oxidizing Chemolithoautotrophs Representing 9 Proteobacterial Species From 8 Genera.</title>
        <authorList>
            <person name="Watanabe T."/>
            <person name="Kojima H."/>
            <person name="Umezawa K."/>
            <person name="Hori C."/>
            <person name="Takasuka T.E."/>
            <person name="Kato Y."/>
            <person name="Fukui M."/>
        </authorList>
    </citation>
    <scope>NUCLEOTIDE SEQUENCE [LARGE SCALE GENOMIC DNA]</scope>
    <source>
        <strain evidence="1 2">TTN</strain>
    </source>
</reference>
<accession>A0A401JCK5</accession>
<dbReference type="AlphaFoldDB" id="A0A401JCK5"/>
<protein>
    <submittedName>
        <fullName evidence="1">Uncharacterized protein</fullName>
    </submittedName>
</protein>
<name>A0A401JCK5_9PROT</name>
<keyword evidence="2" id="KW-1185">Reference proteome</keyword>
<dbReference type="EMBL" id="BGOW01000009">
    <property type="protein sequence ID" value="GBL45327.1"/>
    <property type="molecule type" value="Genomic_DNA"/>
</dbReference>
<dbReference type="Proteomes" id="UP000286806">
    <property type="component" value="Unassembled WGS sequence"/>
</dbReference>
<evidence type="ECO:0000313" key="1">
    <source>
        <dbReference type="EMBL" id="GBL45327.1"/>
    </source>
</evidence>
<sequence length="45" mass="4965">MATEATESAEKAGARLATILFWAYKHIRPDRLGCSPCALCSLWPK</sequence>
<proteinExistence type="predicted"/>
<gene>
    <name evidence="1" type="ORF">SFMTTN_1134</name>
</gene>